<sequence>MRIQVLNGQDVSIGFWSKYICRPSPYLILELKGTPNGKKRTPVVNYSSFPEWNISFQFIVDPQAMNILYITLMSSGYIRNRTIGVVDYDITQLRRGVDNQVTIEFKD</sequence>
<dbReference type="Pfam" id="PF00168">
    <property type="entry name" value="C2"/>
    <property type="match status" value="1"/>
</dbReference>
<dbReference type="OrthoDB" id="67700at2759"/>
<dbReference type="EMBL" id="KZ308379">
    <property type="protein sequence ID" value="KAG8228646.1"/>
    <property type="molecule type" value="Genomic_DNA"/>
</dbReference>
<evidence type="ECO:0000313" key="3">
    <source>
        <dbReference type="Proteomes" id="UP000792457"/>
    </source>
</evidence>
<feature type="non-terminal residue" evidence="2">
    <location>
        <position position="107"/>
    </location>
</feature>
<feature type="domain" description="C2" evidence="1">
    <location>
        <begin position="1"/>
        <end position="105"/>
    </location>
</feature>
<reference evidence="2" key="2">
    <citation type="submission" date="2017-10" db="EMBL/GenBank/DDBJ databases">
        <title>Ladona fulva Genome sequencing and assembly.</title>
        <authorList>
            <person name="Murali S."/>
            <person name="Richards S."/>
            <person name="Bandaranaike D."/>
            <person name="Bellair M."/>
            <person name="Blankenburg K."/>
            <person name="Chao H."/>
            <person name="Dinh H."/>
            <person name="Doddapaneni H."/>
            <person name="Dugan-Rocha S."/>
            <person name="Elkadiri S."/>
            <person name="Gnanaolivu R."/>
            <person name="Hernandez B."/>
            <person name="Skinner E."/>
            <person name="Javaid M."/>
            <person name="Lee S."/>
            <person name="Li M."/>
            <person name="Ming W."/>
            <person name="Munidasa M."/>
            <person name="Muniz J."/>
            <person name="Nguyen L."/>
            <person name="Hughes D."/>
            <person name="Osuji N."/>
            <person name="Pu L.-L."/>
            <person name="Puazo M."/>
            <person name="Qu C."/>
            <person name="Quiroz J."/>
            <person name="Raj R."/>
            <person name="Weissenberger G."/>
            <person name="Xin Y."/>
            <person name="Zou X."/>
            <person name="Han Y."/>
            <person name="Worley K."/>
            <person name="Muzny D."/>
            <person name="Gibbs R."/>
        </authorList>
    </citation>
    <scope>NUCLEOTIDE SEQUENCE</scope>
    <source>
        <strain evidence="2">Sampled in the wild</strain>
    </source>
</reference>
<organism evidence="2 3">
    <name type="scientific">Ladona fulva</name>
    <name type="common">Scarce chaser dragonfly</name>
    <name type="synonym">Libellula fulva</name>
    <dbReference type="NCBI Taxonomy" id="123851"/>
    <lineage>
        <taxon>Eukaryota</taxon>
        <taxon>Metazoa</taxon>
        <taxon>Ecdysozoa</taxon>
        <taxon>Arthropoda</taxon>
        <taxon>Hexapoda</taxon>
        <taxon>Insecta</taxon>
        <taxon>Pterygota</taxon>
        <taxon>Palaeoptera</taxon>
        <taxon>Odonata</taxon>
        <taxon>Epiprocta</taxon>
        <taxon>Anisoptera</taxon>
        <taxon>Libelluloidea</taxon>
        <taxon>Libellulidae</taxon>
        <taxon>Ladona</taxon>
    </lineage>
</organism>
<comment type="caution">
    <text evidence="2">The sequence shown here is derived from an EMBL/GenBank/DDBJ whole genome shotgun (WGS) entry which is preliminary data.</text>
</comment>
<evidence type="ECO:0000313" key="2">
    <source>
        <dbReference type="EMBL" id="KAG8228646.1"/>
    </source>
</evidence>
<reference evidence="2" key="1">
    <citation type="submission" date="2013-04" db="EMBL/GenBank/DDBJ databases">
        <authorList>
            <person name="Qu J."/>
            <person name="Murali S.C."/>
            <person name="Bandaranaike D."/>
            <person name="Bellair M."/>
            <person name="Blankenburg K."/>
            <person name="Chao H."/>
            <person name="Dinh H."/>
            <person name="Doddapaneni H."/>
            <person name="Downs B."/>
            <person name="Dugan-Rocha S."/>
            <person name="Elkadiri S."/>
            <person name="Gnanaolivu R.D."/>
            <person name="Hernandez B."/>
            <person name="Javaid M."/>
            <person name="Jayaseelan J.C."/>
            <person name="Lee S."/>
            <person name="Li M."/>
            <person name="Ming W."/>
            <person name="Munidasa M."/>
            <person name="Muniz J."/>
            <person name="Nguyen L."/>
            <person name="Ongeri F."/>
            <person name="Osuji N."/>
            <person name="Pu L.-L."/>
            <person name="Puazo M."/>
            <person name="Qu C."/>
            <person name="Quiroz J."/>
            <person name="Raj R."/>
            <person name="Weissenberger G."/>
            <person name="Xin Y."/>
            <person name="Zou X."/>
            <person name="Han Y."/>
            <person name="Richards S."/>
            <person name="Worley K."/>
            <person name="Muzny D."/>
            <person name="Gibbs R."/>
        </authorList>
    </citation>
    <scope>NUCLEOTIDE SEQUENCE</scope>
    <source>
        <strain evidence="2">Sampled in the wild</strain>
    </source>
</reference>
<proteinExistence type="predicted"/>
<protein>
    <recommendedName>
        <fullName evidence="1">C2 domain-containing protein</fullName>
    </recommendedName>
</protein>
<gene>
    <name evidence="2" type="ORF">J437_LFUL008297</name>
</gene>
<dbReference type="PROSITE" id="PS50004">
    <property type="entry name" value="C2"/>
    <property type="match status" value="1"/>
</dbReference>
<keyword evidence="3" id="KW-1185">Reference proteome</keyword>
<name>A0A8K0K5C4_LADFU</name>
<evidence type="ECO:0000259" key="1">
    <source>
        <dbReference type="PROSITE" id="PS50004"/>
    </source>
</evidence>
<dbReference type="InterPro" id="IPR000008">
    <property type="entry name" value="C2_dom"/>
</dbReference>
<dbReference type="Proteomes" id="UP000792457">
    <property type="component" value="Unassembled WGS sequence"/>
</dbReference>
<dbReference type="InterPro" id="IPR035892">
    <property type="entry name" value="C2_domain_sf"/>
</dbReference>
<accession>A0A8K0K5C4</accession>
<dbReference type="Gene3D" id="2.60.40.150">
    <property type="entry name" value="C2 domain"/>
    <property type="match status" value="1"/>
</dbReference>
<dbReference type="SUPFAM" id="SSF49562">
    <property type="entry name" value="C2 domain (Calcium/lipid-binding domain, CaLB)"/>
    <property type="match status" value="1"/>
</dbReference>
<dbReference type="AlphaFoldDB" id="A0A8K0K5C4"/>